<gene>
    <name evidence="1" type="ORF">PLEPLA_LOCUS38961</name>
</gene>
<keyword evidence="2" id="KW-1185">Reference proteome</keyword>
<comment type="caution">
    <text evidence="1">The sequence shown here is derived from an EMBL/GenBank/DDBJ whole genome shotgun (WGS) entry which is preliminary data.</text>
</comment>
<protein>
    <submittedName>
        <fullName evidence="1">Uncharacterized protein</fullName>
    </submittedName>
</protein>
<organism evidence="1 2">
    <name type="scientific">Pleuronectes platessa</name>
    <name type="common">European plaice</name>
    <dbReference type="NCBI Taxonomy" id="8262"/>
    <lineage>
        <taxon>Eukaryota</taxon>
        <taxon>Metazoa</taxon>
        <taxon>Chordata</taxon>
        <taxon>Craniata</taxon>
        <taxon>Vertebrata</taxon>
        <taxon>Euteleostomi</taxon>
        <taxon>Actinopterygii</taxon>
        <taxon>Neopterygii</taxon>
        <taxon>Teleostei</taxon>
        <taxon>Neoteleostei</taxon>
        <taxon>Acanthomorphata</taxon>
        <taxon>Carangaria</taxon>
        <taxon>Pleuronectiformes</taxon>
        <taxon>Pleuronectoidei</taxon>
        <taxon>Pleuronectidae</taxon>
        <taxon>Pleuronectes</taxon>
    </lineage>
</organism>
<evidence type="ECO:0000313" key="2">
    <source>
        <dbReference type="Proteomes" id="UP001153269"/>
    </source>
</evidence>
<dbReference type="EMBL" id="CADEAL010004082">
    <property type="protein sequence ID" value="CAB1451268.1"/>
    <property type="molecule type" value="Genomic_DNA"/>
</dbReference>
<dbReference type="Proteomes" id="UP001153269">
    <property type="component" value="Unassembled WGS sequence"/>
</dbReference>
<sequence length="151" mass="17199">MNNAAGGSELRHVHSSTEISGAFSNLQEHDTAFWFKSPWERPPSTCDLLHTCPVSSELPERFDDILMSHLTTPLLQGWEESPSGRREVRVRREFTVSSLQPMTDHFLFRPGGLQNIMSLTLLMKALLVYTFNHVTSSMKSPDFKLPPIHNY</sequence>
<dbReference type="AlphaFoldDB" id="A0A9N7VL89"/>
<proteinExistence type="predicted"/>
<evidence type="ECO:0000313" key="1">
    <source>
        <dbReference type="EMBL" id="CAB1451268.1"/>
    </source>
</evidence>
<name>A0A9N7VL89_PLEPL</name>
<reference evidence="1" key="1">
    <citation type="submission" date="2020-03" db="EMBL/GenBank/DDBJ databases">
        <authorList>
            <person name="Weist P."/>
        </authorList>
    </citation>
    <scope>NUCLEOTIDE SEQUENCE</scope>
</reference>
<accession>A0A9N7VL89</accession>